<dbReference type="Pfam" id="PF25550">
    <property type="entry name" value="DUF7928"/>
    <property type="match status" value="1"/>
</dbReference>
<dbReference type="Pfam" id="PF13632">
    <property type="entry name" value="Glyco_trans_2_3"/>
    <property type="match status" value="1"/>
</dbReference>
<dbReference type="SUPFAM" id="SSF53448">
    <property type="entry name" value="Nucleotide-diphospho-sugar transferases"/>
    <property type="match status" value="1"/>
</dbReference>
<keyword evidence="2" id="KW-1133">Transmembrane helix</keyword>
<evidence type="ECO:0000313" key="6">
    <source>
        <dbReference type="Proteomes" id="UP000433876"/>
    </source>
</evidence>
<protein>
    <recommendedName>
        <fullName evidence="7">Glycosyltransferase 2-like domain-containing protein</fullName>
    </recommendedName>
</protein>
<dbReference type="InterPro" id="IPR001173">
    <property type="entry name" value="Glyco_trans_2-like"/>
</dbReference>
<gene>
    <name evidence="5" type="ORF">SMACR_04376</name>
</gene>
<dbReference type="OMA" id="RTFIWSA"/>
<organism evidence="5 6">
    <name type="scientific">Sordaria macrospora</name>
    <dbReference type="NCBI Taxonomy" id="5147"/>
    <lineage>
        <taxon>Eukaryota</taxon>
        <taxon>Fungi</taxon>
        <taxon>Dikarya</taxon>
        <taxon>Ascomycota</taxon>
        <taxon>Pezizomycotina</taxon>
        <taxon>Sordariomycetes</taxon>
        <taxon>Sordariomycetidae</taxon>
        <taxon>Sordariales</taxon>
        <taxon>Sordariaceae</taxon>
        <taxon>Sordaria</taxon>
    </lineage>
</organism>
<dbReference type="Proteomes" id="UP000433876">
    <property type="component" value="Unassembled WGS sequence"/>
</dbReference>
<evidence type="ECO:0000256" key="1">
    <source>
        <dbReference type="SAM" id="MobiDB-lite"/>
    </source>
</evidence>
<keyword evidence="2" id="KW-0472">Membrane</keyword>
<feature type="transmembrane region" description="Helical" evidence="2">
    <location>
        <begin position="897"/>
        <end position="916"/>
    </location>
</feature>
<feature type="domain" description="DUF7928" evidence="4">
    <location>
        <begin position="133"/>
        <end position="291"/>
    </location>
</feature>
<dbReference type="EMBL" id="NMPR01000170">
    <property type="protein sequence ID" value="KAA8628661.1"/>
    <property type="molecule type" value="Genomic_DNA"/>
</dbReference>
<evidence type="ECO:0000313" key="5">
    <source>
        <dbReference type="EMBL" id="KAA8628661.1"/>
    </source>
</evidence>
<comment type="caution">
    <text evidence="5">The sequence shown here is derived from an EMBL/GenBank/DDBJ whole genome shotgun (WGS) entry which is preliminary data.</text>
</comment>
<dbReference type="AlphaFoldDB" id="A0A8S8ZIV2"/>
<evidence type="ECO:0000259" key="3">
    <source>
        <dbReference type="Pfam" id="PF13632"/>
    </source>
</evidence>
<dbReference type="PANTHER" id="PTHR35408">
    <property type="entry name" value="CHROMOSOME 15, WHOLE GENOME SHOTGUN SEQUENCE"/>
    <property type="match status" value="1"/>
</dbReference>
<feature type="compositionally biased region" description="Polar residues" evidence="1">
    <location>
        <begin position="91"/>
        <end position="107"/>
    </location>
</feature>
<feature type="domain" description="Glycosyltransferase 2-like" evidence="3">
    <location>
        <begin position="573"/>
        <end position="779"/>
    </location>
</feature>
<evidence type="ECO:0000259" key="4">
    <source>
        <dbReference type="Pfam" id="PF25550"/>
    </source>
</evidence>
<sequence length="954" mass="107326">MKAFRSYFTPTRAAVERDDGRATRKSNEDDKLPEQQREKPSGLGSPGSPSSPATYDGSAAVTPRSITPSPMPGGMLAVPGTAHHGSRKQNGRLTPSTAGSTKRSTAGSYSFRHSIFPAGDVRNSDSGVVAKVRNDMMVNSLFEQMCRKQYSTGVDPYEGVVLKESRGNFICYPPQMAAIPESLYAMITQMNVRCAMTINTHVVRTILNGISRRGGDINFVPLPDGLRVQILRTMSDLPKSQLHQFAAFIDDAKILVVWADEPEKILSWAEDLEKKLIELIWSTNNDADDEEADEKGNVTTNVQEVDGNVLEQANEQRPVRLESAFIVALTMALCVACLGLGWRALAYEASVDGTYIRFALLAVSPIQLFVSLFFFQTLAGNLFQVFGPISSIDNNSKYYSGKPPQRLDRHLHTLPHVTFQMPVYKEGLAAVIKPTVVSVKQAISTYEMQGGTANIFVNDDGMQLISDEEAQARRDFYDEHNIGWVARPPHNPKPNLEDGETVFLRRGKFKKASNMNYALHTSNRVEEKLSTINRISNWTNDHETAAYQQCLNEVLREDEGRTWAEGNIRVGDYILLIDSDTRVPSDCLLDAVSEMEQSPEVAILQFASGVMNVSDSFFEGGVTWFTNLIYTAITFAVACGDSCPFVGHNAMLRWQSLQDAASYEEDGYEKYWSESHVSEDFDMSLRLQCAGYSLRYASYTGEGFKEGVSLTVYDELARWEKYAYGCNELLFHPIRFWVIRGPFTPLFRKFLGSSIALPKKLTICAYIGTYYAIAAAWSLSLMNYFLTGWFEGFYDKYYLDSFAIYCSIIVVFTALGNFSLAVLRYRTNKQNLLTGLIDNLKWIPMFTIFLGGISIHITQAILCHFFEIDMVWGATAKEVEEVHFGQEIVRILKRFKFTFLYCFLMTGLIVAGWFFFPHPWKIQKLYSVYPLASMAVTHFTLPVLLNPALMMFTW</sequence>
<evidence type="ECO:0000256" key="2">
    <source>
        <dbReference type="SAM" id="Phobius"/>
    </source>
</evidence>
<accession>A0A8S8ZIV2</accession>
<dbReference type="Gene3D" id="3.90.550.10">
    <property type="entry name" value="Spore Coat Polysaccharide Biosynthesis Protein SpsA, Chain A"/>
    <property type="match status" value="1"/>
</dbReference>
<keyword evidence="2" id="KW-0812">Transmembrane</keyword>
<feature type="compositionally biased region" description="Low complexity" evidence="1">
    <location>
        <begin position="41"/>
        <end position="52"/>
    </location>
</feature>
<dbReference type="InterPro" id="IPR057688">
    <property type="entry name" value="DUF7928"/>
</dbReference>
<feature type="compositionally biased region" description="Basic and acidic residues" evidence="1">
    <location>
        <begin position="14"/>
        <end position="40"/>
    </location>
</feature>
<feature type="transmembrane region" description="Helical" evidence="2">
    <location>
        <begin position="802"/>
        <end position="823"/>
    </location>
</feature>
<proteinExistence type="predicted"/>
<name>A0A8S8ZIV2_SORMA</name>
<feature type="transmembrane region" description="Helical" evidence="2">
    <location>
        <begin position="354"/>
        <end position="375"/>
    </location>
</feature>
<feature type="region of interest" description="Disordered" evidence="1">
    <location>
        <begin position="1"/>
        <end position="107"/>
    </location>
</feature>
<evidence type="ECO:0008006" key="7">
    <source>
        <dbReference type="Google" id="ProtNLM"/>
    </source>
</evidence>
<feature type="transmembrane region" description="Helical" evidence="2">
    <location>
        <begin position="763"/>
        <end position="782"/>
    </location>
</feature>
<feature type="transmembrane region" description="Helical" evidence="2">
    <location>
        <begin position="324"/>
        <end position="342"/>
    </location>
</feature>
<feature type="transmembrane region" description="Helical" evidence="2">
    <location>
        <begin position="928"/>
        <end position="949"/>
    </location>
</feature>
<dbReference type="InterPro" id="IPR029044">
    <property type="entry name" value="Nucleotide-diphossugar_trans"/>
</dbReference>
<dbReference type="PANTHER" id="PTHR35408:SF1">
    <property type="entry name" value="GLYCOSYLTRANSFERASE 2-LIKE DOMAIN-CONTAINING PROTEIN"/>
    <property type="match status" value="1"/>
</dbReference>
<reference evidence="5 6" key="1">
    <citation type="submission" date="2017-07" db="EMBL/GenBank/DDBJ databases">
        <title>Genome sequence of the Sordaria macrospora wild type strain R19027.</title>
        <authorList>
            <person name="Nowrousian M."/>
            <person name="Teichert I."/>
            <person name="Kueck U."/>
        </authorList>
    </citation>
    <scope>NUCLEOTIDE SEQUENCE [LARGE SCALE GENOMIC DNA]</scope>
    <source>
        <strain evidence="5 6">R19027</strain>
        <tissue evidence="5">Mycelium</tissue>
    </source>
</reference>
<dbReference type="VEuPathDB" id="FungiDB:SMAC_04376"/>